<dbReference type="PROSITE" id="PS51782">
    <property type="entry name" value="LYSM"/>
    <property type="match status" value="1"/>
</dbReference>
<feature type="signal peptide" evidence="1">
    <location>
        <begin position="1"/>
        <end position="23"/>
    </location>
</feature>
<keyword evidence="3" id="KW-1185">Reference proteome</keyword>
<dbReference type="AlphaFoldDB" id="A0A1I8BAP0"/>
<dbReference type="Proteomes" id="UP000095281">
    <property type="component" value="Unplaced"/>
</dbReference>
<name>A0A1I8BAP0_MELHA</name>
<proteinExistence type="predicted"/>
<evidence type="ECO:0000256" key="1">
    <source>
        <dbReference type="SAM" id="SignalP"/>
    </source>
</evidence>
<reference evidence="4" key="1">
    <citation type="submission" date="2016-11" db="UniProtKB">
        <authorList>
            <consortium name="WormBaseParasite"/>
        </authorList>
    </citation>
    <scope>IDENTIFICATION</scope>
</reference>
<dbReference type="WBParaSite" id="MhA1_Contig1786.frz3.gene1">
    <property type="protein sequence ID" value="MhA1_Contig1786.frz3.gene1"/>
    <property type="gene ID" value="MhA1_Contig1786.frz3.gene1"/>
</dbReference>
<dbReference type="Pfam" id="PF01476">
    <property type="entry name" value="LysM"/>
    <property type="match status" value="1"/>
</dbReference>
<dbReference type="SUPFAM" id="SSF54106">
    <property type="entry name" value="LysM domain"/>
    <property type="match status" value="1"/>
</dbReference>
<dbReference type="CDD" id="cd00118">
    <property type="entry name" value="LysM"/>
    <property type="match status" value="1"/>
</dbReference>
<dbReference type="Gene3D" id="3.10.350.10">
    <property type="entry name" value="LysM domain"/>
    <property type="match status" value="1"/>
</dbReference>
<sequence>MFKIILINFNLIILLLFISLINASPEKQPIITSRLCTKMHKIKAGDSCEGTALKYGISIEQLYKINHWNAEKCKKLAIFIIIFIERILYGAYLPKSCSSDKQCRKGRTCTMNVCVPERCYSSDQCPIYWNCARIMKCLKSCQNIDECKIGWICNNEGVCVQEGCRCRAGESCVRGRCMPGWIASRLDFE</sequence>
<protein>
    <submittedName>
        <fullName evidence="4">LysM domain-containing protein</fullName>
    </submittedName>
</protein>
<evidence type="ECO:0000313" key="4">
    <source>
        <dbReference type="WBParaSite" id="MhA1_Contig1786.frz3.gene1"/>
    </source>
</evidence>
<dbReference type="InterPro" id="IPR036779">
    <property type="entry name" value="LysM_dom_sf"/>
</dbReference>
<feature type="chain" id="PRO_5009315613" evidence="1">
    <location>
        <begin position="24"/>
        <end position="189"/>
    </location>
</feature>
<evidence type="ECO:0000259" key="2">
    <source>
        <dbReference type="PROSITE" id="PS51782"/>
    </source>
</evidence>
<evidence type="ECO:0000313" key="3">
    <source>
        <dbReference type="Proteomes" id="UP000095281"/>
    </source>
</evidence>
<keyword evidence="1" id="KW-0732">Signal</keyword>
<feature type="domain" description="LysM" evidence="2">
    <location>
        <begin position="38"/>
        <end position="84"/>
    </location>
</feature>
<accession>A0A1I8BAP0</accession>
<organism evidence="3 4">
    <name type="scientific">Meloidogyne hapla</name>
    <name type="common">Root-knot nematode worm</name>
    <dbReference type="NCBI Taxonomy" id="6305"/>
    <lineage>
        <taxon>Eukaryota</taxon>
        <taxon>Metazoa</taxon>
        <taxon>Ecdysozoa</taxon>
        <taxon>Nematoda</taxon>
        <taxon>Chromadorea</taxon>
        <taxon>Rhabditida</taxon>
        <taxon>Tylenchina</taxon>
        <taxon>Tylenchomorpha</taxon>
        <taxon>Tylenchoidea</taxon>
        <taxon>Meloidogynidae</taxon>
        <taxon>Meloidogyninae</taxon>
        <taxon>Meloidogyne</taxon>
    </lineage>
</organism>
<dbReference type="InterPro" id="IPR018392">
    <property type="entry name" value="LysM"/>
</dbReference>